<dbReference type="InterPro" id="IPR016162">
    <property type="entry name" value="Ald_DH_N"/>
</dbReference>
<dbReference type="InterPro" id="IPR016163">
    <property type="entry name" value="Ald_DH_C"/>
</dbReference>
<dbReference type="OrthoDB" id="9770537at2"/>
<sequence>MTAFPELDLAAARAEAAFDEYRSTDPTARAAFLDAIAAGIEALGDRLVDTVAAETRFPAARAASERARTCGQLRMFARLVESGDWQGVRVEPALPDRTPPRPDLRLRRIPLGPVAVFGASNFPLAFSVAGGDTAAALAAGAPVIVKAHEAHAETSALVGEAIRAAVAAAGLPEGVFGLLFGPGRTLGQALVAHRAIKAVGFTGSRAAGLAIAATAAARPEPIPVYAEMSSVNPVFVLPGALAARPAELARGLVASATLGAGQFCTNPGLVFIPESDGRDAFLDTAAADLEASAAQPMLTPAIRESYLEGVERLAAVPGVRVLARGGGDPAPALLHTDGATFLAEPSLREEVFGSATLIVTAGPAELDAILDALEGQLTATVQASPDDRAAAARLLPRLELMAGRIVFGGWPTGVEVGPATVHGGPFPATTDSRSTSVGTLAIDRFLRPVAYQDAPAELLPPELR</sequence>
<dbReference type="PANTHER" id="PTHR43353">
    <property type="entry name" value="SUCCINATE-SEMIALDEHYDE DEHYDROGENASE, MITOCHONDRIAL"/>
    <property type="match status" value="1"/>
</dbReference>
<proteinExistence type="predicted"/>
<dbReference type="Gene3D" id="3.40.309.10">
    <property type="entry name" value="Aldehyde Dehydrogenase, Chain A, domain 2"/>
    <property type="match status" value="1"/>
</dbReference>
<dbReference type="STRING" id="58114.SAMN05216270_107103"/>
<dbReference type="AlphaFoldDB" id="A0A1G6XD35"/>
<dbReference type="GO" id="GO:0016620">
    <property type="term" value="F:oxidoreductase activity, acting on the aldehyde or oxo group of donors, NAD or NADP as acceptor"/>
    <property type="evidence" value="ECO:0007669"/>
    <property type="project" value="InterPro"/>
</dbReference>
<feature type="domain" description="Aldehyde dehydrogenase" evidence="2">
    <location>
        <begin position="7"/>
        <end position="323"/>
    </location>
</feature>
<name>A0A1G6XD35_9ACTN</name>
<dbReference type="RefSeq" id="WP_091035274.1">
    <property type="nucleotide sequence ID" value="NZ_FNAD01000007.1"/>
</dbReference>
<keyword evidence="1" id="KW-0560">Oxidoreductase</keyword>
<reference evidence="4" key="1">
    <citation type="submission" date="2016-10" db="EMBL/GenBank/DDBJ databases">
        <authorList>
            <person name="Varghese N."/>
            <person name="Submissions S."/>
        </authorList>
    </citation>
    <scope>NUCLEOTIDE SEQUENCE [LARGE SCALE GENOMIC DNA]</scope>
    <source>
        <strain evidence="4">CGMCC 4.3516</strain>
    </source>
</reference>
<evidence type="ECO:0000313" key="3">
    <source>
        <dbReference type="EMBL" id="SDD75981.1"/>
    </source>
</evidence>
<dbReference type="SUPFAM" id="SSF53720">
    <property type="entry name" value="ALDH-like"/>
    <property type="match status" value="1"/>
</dbReference>
<dbReference type="Gene3D" id="3.40.605.10">
    <property type="entry name" value="Aldehyde Dehydrogenase, Chain A, domain 1"/>
    <property type="match status" value="1"/>
</dbReference>
<evidence type="ECO:0000259" key="2">
    <source>
        <dbReference type="Pfam" id="PF00171"/>
    </source>
</evidence>
<accession>A0A1G6XD35</accession>
<dbReference type="InterPro" id="IPR044151">
    <property type="entry name" value="ALDH_KGSADH"/>
</dbReference>
<dbReference type="Proteomes" id="UP000198949">
    <property type="component" value="Unassembled WGS sequence"/>
</dbReference>
<dbReference type="PANTHER" id="PTHR43353:SF3">
    <property type="entry name" value="ALDEHYDE DEHYDROGENASE-RELATED"/>
    <property type="match status" value="1"/>
</dbReference>
<dbReference type="InterPro" id="IPR015590">
    <property type="entry name" value="Aldehyde_DH_dom"/>
</dbReference>
<organism evidence="3 4">
    <name type="scientific">Glycomyces harbinensis</name>
    <dbReference type="NCBI Taxonomy" id="58114"/>
    <lineage>
        <taxon>Bacteria</taxon>
        <taxon>Bacillati</taxon>
        <taxon>Actinomycetota</taxon>
        <taxon>Actinomycetes</taxon>
        <taxon>Glycomycetales</taxon>
        <taxon>Glycomycetaceae</taxon>
        <taxon>Glycomyces</taxon>
    </lineage>
</organism>
<dbReference type="CDD" id="cd07129">
    <property type="entry name" value="ALDH_KGSADH"/>
    <property type="match status" value="1"/>
</dbReference>
<dbReference type="EMBL" id="FNAD01000007">
    <property type="protein sequence ID" value="SDD75981.1"/>
    <property type="molecule type" value="Genomic_DNA"/>
</dbReference>
<dbReference type="InterPro" id="IPR016161">
    <property type="entry name" value="Ald_DH/histidinol_DH"/>
</dbReference>
<protein>
    <submittedName>
        <fullName evidence="3">NADP-dependent aldehyde dehydrogenase</fullName>
    </submittedName>
</protein>
<keyword evidence="4" id="KW-1185">Reference proteome</keyword>
<dbReference type="InterPro" id="IPR050740">
    <property type="entry name" value="Aldehyde_DH_Superfamily"/>
</dbReference>
<dbReference type="Pfam" id="PF00171">
    <property type="entry name" value="Aldedh"/>
    <property type="match status" value="1"/>
</dbReference>
<evidence type="ECO:0000256" key="1">
    <source>
        <dbReference type="ARBA" id="ARBA00023002"/>
    </source>
</evidence>
<gene>
    <name evidence="3" type="ORF">SAMN05216270_107103</name>
</gene>
<evidence type="ECO:0000313" key="4">
    <source>
        <dbReference type="Proteomes" id="UP000198949"/>
    </source>
</evidence>